<organism evidence="17 18">
    <name type="scientific">Apiospora aurea</name>
    <dbReference type="NCBI Taxonomy" id="335848"/>
    <lineage>
        <taxon>Eukaryota</taxon>
        <taxon>Fungi</taxon>
        <taxon>Dikarya</taxon>
        <taxon>Ascomycota</taxon>
        <taxon>Pezizomycotina</taxon>
        <taxon>Sordariomycetes</taxon>
        <taxon>Xylariomycetidae</taxon>
        <taxon>Amphisphaeriales</taxon>
        <taxon>Apiosporaceae</taxon>
        <taxon>Apiospora</taxon>
    </lineage>
</organism>
<dbReference type="InterPro" id="IPR001674">
    <property type="entry name" value="GMP_synth_C"/>
</dbReference>
<dbReference type="InterPro" id="IPR014729">
    <property type="entry name" value="Rossmann-like_a/b/a_fold"/>
</dbReference>
<accession>A0ABR1QFN3</accession>
<dbReference type="Proteomes" id="UP001391051">
    <property type="component" value="Unassembled WGS sequence"/>
</dbReference>
<comment type="subcellular location">
    <subcellularLocation>
        <location evidence="1">Cytoplasm</location>
        <location evidence="1">Cytosol</location>
    </subcellularLocation>
</comment>
<keyword evidence="5" id="KW-0436">Ligase</keyword>
<dbReference type="NCBIfam" id="TIGR00888">
    <property type="entry name" value="guaA_Nterm"/>
    <property type="match status" value="1"/>
</dbReference>
<dbReference type="InterPro" id="IPR017926">
    <property type="entry name" value="GATASE"/>
</dbReference>
<comment type="caution">
    <text evidence="17">The sequence shown here is derived from an EMBL/GenBank/DDBJ whole genome shotgun (WGS) entry which is preliminary data.</text>
</comment>
<dbReference type="SUPFAM" id="SSF52402">
    <property type="entry name" value="Adenine nucleotide alpha hydrolases-like"/>
    <property type="match status" value="1"/>
</dbReference>
<evidence type="ECO:0000256" key="8">
    <source>
        <dbReference type="ARBA" id="ARBA00022755"/>
    </source>
</evidence>
<proteinExistence type="predicted"/>
<comment type="catalytic activity">
    <reaction evidence="14">
        <text>XMP + L-glutamine + ATP + H2O = GMP + L-glutamate + AMP + diphosphate + 2 H(+)</text>
        <dbReference type="Rhea" id="RHEA:11680"/>
        <dbReference type="ChEBI" id="CHEBI:15377"/>
        <dbReference type="ChEBI" id="CHEBI:15378"/>
        <dbReference type="ChEBI" id="CHEBI:29985"/>
        <dbReference type="ChEBI" id="CHEBI:30616"/>
        <dbReference type="ChEBI" id="CHEBI:33019"/>
        <dbReference type="ChEBI" id="CHEBI:57464"/>
        <dbReference type="ChEBI" id="CHEBI:58115"/>
        <dbReference type="ChEBI" id="CHEBI:58359"/>
        <dbReference type="ChEBI" id="CHEBI:456215"/>
        <dbReference type="EC" id="6.3.5.2"/>
    </reaction>
</comment>
<dbReference type="InterPro" id="IPR004739">
    <property type="entry name" value="GMP_synth_GATase"/>
</dbReference>
<protein>
    <recommendedName>
        <fullName evidence="4">GMP synthase (glutamine-hydrolyzing)</fullName>
        <ecNumber evidence="4">6.3.5.2</ecNumber>
    </recommendedName>
    <alternativeName>
        <fullName evidence="11">GMP synthetase</fullName>
    </alternativeName>
    <alternativeName>
        <fullName evidence="12">Glutamine amidotransferase</fullName>
    </alternativeName>
</protein>
<evidence type="ECO:0000256" key="12">
    <source>
        <dbReference type="ARBA" id="ARBA00031356"/>
    </source>
</evidence>
<keyword evidence="6 15" id="KW-0547">Nucleotide-binding</keyword>
<dbReference type="Gene3D" id="3.40.50.880">
    <property type="match status" value="1"/>
</dbReference>
<dbReference type="NCBIfam" id="NF000848">
    <property type="entry name" value="PRK00074.1"/>
    <property type="match status" value="1"/>
</dbReference>
<evidence type="ECO:0000256" key="14">
    <source>
        <dbReference type="ARBA" id="ARBA00049404"/>
    </source>
</evidence>
<evidence type="ECO:0000256" key="15">
    <source>
        <dbReference type="PROSITE-ProRule" id="PRU00886"/>
    </source>
</evidence>
<evidence type="ECO:0000256" key="3">
    <source>
        <dbReference type="ARBA" id="ARBA00011738"/>
    </source>
</evidence>
<dbReference type="NCBIfam" id="TIGR00884">
    <property type="entry name" value="guaA_Cterm"/>
    <property type="match status" value="1"/>
</dbReference>
<comment type="subunit">
    <text evidence="3">Homodimer.</text>
</comment>
<comment type="pathway">
    <text evidence="2">Purine metabolism; GMP biosynthesis; GMP from XMP (L-Gln route): step 1/1.</text>
</comment>
<dbReference type="PANTHER" id="PTHR11922:SF2">
    <property type="entry name" value="GMP SYNTHASE [GLUTAMINE-HYDROLYZING]"/>
    <property type="match status" value="1"/>
</dbReference>
<dbReference type="Pfam" id="PF00117">
    <property type="entry name" value="GATase"/>
    <property type="match status" value="1"/>
</dbReference>
<dbReference type="SUPFAM" id="SSF52317">
    <property type="entry name" value="Class I glutamine amidotransferase-like"/>
    <property type="match status" value="1"/>
</dbReference>
<evidence type="ECO:0000256" key="9">
    <source>
        <dbReference type="ARBA" id="ARBA00022840"/>
    </source>
</evidence>
<keyword evidence="9 15" id="KW-0067">ATP-binding</keyword>
<dbReference type="InterPro" id="IPR025777">
    <property type="entry name" value="GMPS_ATP_PPase_dom"/>
</dbReference>
<dbReference type="InterPro" id="IPR029062">
    <property type="entry name" value="Class_I_gatase-like"/>
</dbReference>
<name>A0ABR1QFN3_9PEZI</name>
<evidence type="ECO:0000313" key="17">
    <source>
        <dbReference type="EMBL" id="KAK7952531.1"/>
    </source>
</evidence>
<dbReference type="EMBL" id="JAQQWE010000005">
    <property type="protein sequence ID" value="KAK7952531.1"/>
    <property type="molecule type" value="Genomic_DNA"/>
</dbReference>
<dbReference type="Pfam" id="PF00958">
    <property type="entry name" value="GMP_synt_C"/>
    <property type="match status" value="1"/>
</dbReference>
<evidence type="ECO:0000256" key="1">
    <source>
        <dbReference type="ARBA" id="ARBA00004514"/>
    </source>
</evidence>
<feature type="domain" description="GMPS ATP-PPase" evidence="16">
    <location>
        <begin position="212"/>
        <end position="418"/>
    </location>
</feature>
<dbReference type="CDD" id="cd01742">
    <property type="entry name" value="GATase1_GMP_Synthase"/>
    <property type="match status" value="1"/>
</dbReference>
<gene>
    <name evidence="17" type="ORF">PG986_008259</name>
</gene>
<evidence type="ECO:0000256" key="5">
    <source>
        <dbReference type="ARBA" id="ARBA00022598"/>
    </source>
</evidence>
<feature type="binding site" evidence="15">
    <location>
        <begin position="240"/>
        <end position="246"/>
    </location>
    <ligand>
        <name>ATP</name>
        <dbReference type="ChEBI" id="CHEBI:30616"/>
    </ligand>
</feature>
<keyword evidence="18" id="KW-1185">Reference proteome</keyword>
<dbReference type="PRINTS" id="PR00097">
    <property type="entry name" value="ANTSNTHASEII"/>
</dbReference>
<dbReference type="PANTHER" id="PTHR11922">
    <property type="entry name" value="GMP SYNTHASE-RELATED"/>
    <property type="match status" value="1"/>
</dbReference>
<dbReference type="RefSeq" id="XP_066700593.1">
    <property type="nucleotide sequence ID" value="XM_066844481.1"/>
</dbReference>
<keyword evidence="8 15" id="KW-0658">Purine biosynthesis</keyword>
<dbReference type="PROSITE" id="PS51553">
    <property type="entry name" value="GMPS_ATP_PPASE"/>
    <property type="match status" value="1"/>
</dbReference>
<evidence type="ECO:0000256" key="11">
    <source>
        <dbReference type="ARBA" id="ARBA00030464"/>
    </source>
</evidence>
<evidence type="ECO:0000256" key="7">
    <source>
        <dbReference type="ARBA" id="ARBA00022749"/>
    </source>
</evidence>
<keyword evidence="10" id="KW-0315">Glutamine amidotransferase</keyword>
<evidence type="ECO:0000256" key="13">
    <source>
        <dbReference type="ARBA" id="ARBA00044933"/>
    </source>
</evidence>
<evidence type="ECO:0000256" key="6">
    <source>
        <dbReference type="ARBA" id="ARBA00022741"/>
    </source>
</evidence>
<evidence type="ECO:0000256" key="4">
    <source>
        <dbReference type="ARBA" id="ARBA00012746"/>
    </source>
</evidence>
<dbReference type="PRINTS" id="PR00096">
    <property type="entry name" value="GATASE"/>
</dbReference>
<evidence type="ECO:0000313" key="18">
    <source>
        <dbReference type="Proteomes" id="UP001391051"/>
    </source>
</evidence>
<reference evidence="17 18" key="1">
    <citation type="submission" date="2023-01" db="EMBL/GenBank/DDBJ databases">
        <title>Analysis of 21 Apiospora genomes using comparative genomics revels a genus with tremendous synthesis potential of carbohydrate active enzymes and secondary metabolites.</title>
        <authorList>
            <person name="Sorensen T."/>
        </authorList>
    </citation>
    <scope>NUCLEOTIDE SEQUENCE [LARGE SCALE GENOMIC DNA]</scope>
    <source>
        <strain evidence="17 18">CBS 24483</strain>
    </source>
</reference>
<sequence length="560" mass="61887">MAPTKIEAESPHNNFDTILVLDFGSQTSHLILRRLRSVGVFTELLPCTTKVSELSWKPKGIIFSGGPSSVYDEGSPHVDPAVFDLNVPILGICYGCQEIAWRSDSKNVARGEKREYGQADVNVTKVGSHVDRLFAGLGDKVSVFMSHFDKLINLPTDFVVIANTKNSEFAGIAHKEKPIFGVQFHPELEHTPCGVDILRNFSTDICGAQANWKMGDFVQLEIARIRELVGDRALVLGACSGGVDSTVGAALMREAIGHRFKAIVIDNGCMRLNECDEVKKTLGEHLGIDLTVVEAGELFLSRLAGVSDPEKKRKIIGSTFIDLFEKEAIRIEKEAENTPNSGKVEWFLQGTLYPDVIESLSFRGPSATIKTHHNVGGLPERMMNGQGLRLIEPLRLLFKDEVRAIGRQLGIHESLVGRHPFPGPGIAIRILGDVTQERVEIARKADHIFISMIKEAGLYDQISQAFAGLDTNRSVGVFGDQRVWGYIVILRAVRTKDFMSAEIFKFDLDFLEKIALRCQRSFAKGGREVHVTTYDRIEYNENVIVLYERGLSGGCGGGFS</sequence>
<dbReference type="CDD" id="cd01997">
    <property type="entry name" value="GMP_synthase_C"/>
    <property type="match status" value="1"/>
</dbReference>
<keyword evidence="7 15" id="KW-0332">GMP biosynthesis</keyword>
<dbReference type="EC" id="6.3.5.2" evidence="4"/>
<dbReference type="GeneID" id="92077543"/>
<comment type="function">
    <text evidence="13">Catalyzes the conversion of xanthine monophosphate (XMP) to GMP in the presence of glutamine and ATP through an adenyl-XMP intermediate.</text>
</comment>
<dbReference type="Gene3D" id="3.40.50.620">
    <property type="entry name" value="HUPs"/>
    <property type="match status" value="1"/>
</dbReference>
<evidence type="ECO:0000256" key="2">
    <source>
        <dbReference type="ARBA" id="ARBA00005153"/>
    </source>
</evidence>
<evidence type="ECO:0000256" key="10">
    <source>
        <dbReference type="ARBA" id="ARBA00022962"/>
    </source>
</evidence>
<dbReference type="PROSITE" id="PS51273">
    <property type="entry name" value="GATASE_TYPE_1"/>
    <property type="match status" value="1"/>
</dbReference>
<evidence type="ECO:0000259" key="16">
    <source>
        <dbReference type="PROSITE" id="PS51553"/>
    </source>
</evidence>
<dbReference type="Gene3D" id="3.30.300.10">
    <property type="match status" value="1"/>
</dbReference>